<dbReference type="InterPro" id="IPR008018">
    <property type="entry name" value="Phage_tail_attach_FII"/>
</dbReference>
<comment type="caution">
    <text evidence="1">The sequence shown here is derived from an EMBL/GenBank/DDBJ whole genome shotgun (WGS) entry which is preliminary data.</text>
</comment>
<dbReference type="AlphaFoldDB" id="A0A2A4HWE9"/>
<evidence type="ECO:0000313" key="2">
    <source>
        <dbReference type="Proteomes" id="UP000218784"/>
    </source>
</evidence>
<sequence length="108" mass="11693">MSDPFAAAAPLIFRAFADRERIVYTQAGVALPAPIAAVRRDDAAPDPYGAGRTARRVEYEIQIADLPAAPTKADSFTHRGRRWAVEDRTRLDAVGAWLVFVIDAGPAS</sequence>
<name>A0A2A4HWE9_9SPHN</name>
<evidence type="ECO:0000313" key="1">
    <source>
        <dbReference type="EMBL" id="PCG08690.1"/>
    </source>
</evidence>
<evidence type="ECO:0008006" key="3">
    <source>
        <dbReference type="Google" id="ProtNLM"/>
    </source>
</evidence>
<dbReference type="EMBL" id="NWVD01000004">
    <property type="protein sequence ID" value="PCG08690.1"/>
    <property type="molecule type" value="Genomic_DNA"/>
</dbReference>
<dbReference type="GO" id="GO:0019068">
    <property type="term" value="P:virion assembly"/>
    <property type="evidence" value="ECO:0007669"/>
    <property type="project" value="InterPro"/>
</dbReference>
<gene>
    <name evidence="1" type="ORF">COA17_11070</name>
</gene>
<proteinExistence type="predicted"/>
<dbReference type="RefSeq" id="WP_096612430.1">
    <property type="nucleotide sequence ID" value="NZ_NWVD01000004.1"/>
</dbReference>
<dbReference type="Proteomes" id="UP000218784">
    <property type="component" value="Unassembled WGS sequence"/>
</dbReference>
<keyword evidence="2" id="KW-1185">Reference proteome</keyword>
<reference evidence="1 2" key="1">
    <citation type="submission" date="2017-09" db="EMBL/GenBank/DDBJ databases">
        <title>Sphingomonas ginsenosidimutans KACC 14949, whole genome shotgun sequence.</title>
        <authorList>
            <person name="Feng G."/>
            <person name="Zhu H."/>
        </authorList>
    </citation>
    <scope>NUCLEOTIDE SEQUENCE [LARGE SCALE GENOMIC DNA]</scope>
    <source>
        <strain evidence="1 2">KACC 14949</strain>
    </source>
</reference>
<protein>
    <recommendedName>
        <fullName evidence="3">Head-tail adaptor protein</fullName>
    </recommendedName>
</protein>
<dbReference type="Pfam" id="PF05354">
    <property type="entry name" value="Phage_attach"/>
    <property type="match status" value="1"/>
</dbReference>
<organism evidence="1 2">
    <name type="scientific">Sphingomonas ginsenosidimutans</name>
    <dbReference type="NCBI Taxonomy" id="862134"/>
    <lineage>
        <taxon>Bacteria</taxon>
        <taxon>Pseudomonadati</taxon>
        <taxon>Pseudomonadota</taxon>
        <taxon>Alphaproteobacteria</taxon>
        <taxon>Sphingomonadales</taxon>
        <taxon>Sphingomonadaceae</taxon>
        <taxon>Sphingomonas</taxon>
    </lineage>
</organism>
<accession>A0A2A4HWE9</accession>